<dbReference type="GeneID" id="10228482"/>
<dbReference type="EMBL" id="HQ641347">
    <property type="protein sequence ID" value="ADX87819.1"/>
    <property type="molecule type" value="Genomic_DNA"/>
</dbReference>
<reference evidence="1 2" key="1">
    <citation type="journal article" date="2011" name="MBio">
        <title>Evidence of a dominant lineage of Vibrio cholerae-specific lytic bacteriophages shed by cholera patients over a 10-year period in Dhaka, Bangladesh.</title>
        <authorList>
            <person name="Seed K.D."/>
            <person name="Bodi K.L."/>
            <person name="Kropinski A.M."/>
            <person name="Ackermann H.W."/>
            <person name="Calderwood S.B."/>
            <person name="Qadri F."/>
            <person name="Camilli A."/>
        </authorList>
    </citation>
    <scope>NUCLEOTIDE SEQUENCE [LARGE SCALE GENOMIC DNA]</scope>
</reference>
<keyword evidence="2" id="KW-1185">Reference proteome</keyword>
<organism evidence="1 2">
    <name type="scientific">Vibrio phage ICP1</name>
    <dbReference type="NCBI Taxonomy" id="979525"/>
    <lineage>
        <taxon>Viruses</taxon>
        <taxon>Duplodnaviria</taxon>
        <taxon>Heunggongvirae</taxon>
        <taxon>Uroviricota</taxon>
        <taxon>Caudoviricetes</taxon>
        <taxon>Mohonavirus</taxon>
        <taxon>Mohonavirus ICP1</taxon>
    </lineage>
</organism>
<evidence type="ECO:0000313" key="2">
    <source>
        <dbReference type="Proteomes" id="UP000007502"/>
    </source>
</evidence>
<dbReference type="RefSeq" id="YP_004250944.1">
    <property type="nucleotide sequence ID" value="NC_015157.1"/>
</dbReference>
<protein>
    <submittedName>
        <fullName evidence="1">Uncharacterized protein ORF3</fullName>
    </submittedName>
</protein>
<proteinExistence type="predicted"/>
<sequence length="61" mass="6838">MRISLHDSAETHLLELCKSLGGSPSQVVKLLSKAFNNHINKGQPLELQGVIYVKQEHKQED</sequence>
<dbReference type="OrthoDB" id="39190at10239"/>
<dbReference type="KEGG" id="vg:10228482"/>
<gene>
    <name evidence="1" type="primary">ORF3</name>
</gene>
<accession>F1D125</accession>
<evidence type="ECO:0000313" key="1">
    <source>
        <dbReference type="EMBL" id="ADX87819.1"/>
    </source>
</evidence>
<dbReference type="Proteomes" id="UP000007502">
    <property type="component" value="Segment"/>
</dbReference>
<name>F1D125_9CAUD</name>